<organism evidence="1 2">
    <name type="scientific">Avena sativa</name>
    <name type="common">Oat</name>
    <dbReference type="NCBI Taxonomy" id="4498"/>
    <lineage>
        <taxon>Eukaryota</taxon>
        <taxon>Viridiplantae</taxon>
        <taxon>Streptophyta</taxon>
        <taxon>Embryophyta</taxon>
        <taxon>Tracheophyta</taxon>
        <taxon>Spermatophyta</taxon>
        <taxon>Magnoliopsida</taxon>
        <taxon>Liliopsida</taxon>
        <taxon>Poales</taxon>
        <taxon>Poaceae</taxon>
        <taxon>BOP clade</taxon>
        <taxon>Pooideae</taxon>
        <taxon>Poodae</taxon>
        <taxon>Poeae</taxon>
        <taxon>Poeae Chloroplast Group 1 (Aveneae type)</taxon>
        <taxon>Aveninae</taxon>
        <taxon>Avena</taxon>
    </lineage>
</organism>
<evidence type="ECO:0000313" key="2">
    <source>
        <dbReference type="Proteomes" id="UP001732700"/>
    </source>
</evidence>
<dbReference type="Proteomes" id="UP001732700">
    <property type="component" value="Chromosome 1A"/>
</dbReference>
<reference evidence="1" key="1">
    <citation type="submission" date="2021-05" db="EMBL/GenBank/DDBJ databases">
        <authorList>
            <person name="Scholz U."/>
            <person name="Mascher M."/>
            <person name="Fiebig A."/>
        </authorList>
    </citation>
    <scope>NUCLEOTIDE SEQUENCE [LARGE SCALE GENOMIC DNA]</scope>
</reference>
<sequence>MAEEWWSSARAGGDHASACSTTSPATAAESGTSSRLTNSMLSSMQPGAPFFLDDPHMADWTHSFMQGKVAEAEEHPTGLTFNALLQLQGDASHQFLLDQAAAAPPLLLPYPVSDAGAASQQGASSFYADSQQQFPSFFSSSGLFGAPAHGSPPPPLLLQAQTPKPLKSSTTEPAVQDACSSSATKRSSAAAHHTPAAAKKPRTETPSPMPTFKVRKEKLGDRITALQQLVSPFGKTDTASVLHEAIGYIKFLHDQVASLSSPYFIKCGRPLQLQHRQGSDNDGGEEKEDLRSRGLCLIPVASTYAVASETAPEFWHPTFGGTFR</sequence>
<accession>A0ACD5T8V0</accession>
<keyword evidence="2" id="KW-1185">Reference proteome</keyword>
<proteinExistence type="predicted"/>
<evidence type="ECO:0000313" key="1">
    <source>
        <dbReference type="EnsemblPlants" id="AVESA.00010b.r2.1AG0011760.1.CDS"/>
    </source>
</evidence>
<protein>
    <submittedName>
        <fullName evidence="1">Uncharacterized protein</fullName>
    </submittedName>
</protein>
<name>A0ACD5T8V0_AVESA</name>
<reference evidence="1" key="2">
    <citation type="submission" date="2025-09" db="UniProtKB">
        <authorList>
            <consortium name="EnsemblPlants"/>
        </authorList>
    </citation>
    <scope>IDENTIFICATION</scope>
</reference>
<dbReference type="EnsemblPlants" id="AVESA.00010b.r2.1AG0011760.1">
    <property type="protein sequence ID" value="AVESA.00010b.r2.1AG0011760.1.CDS"/>
    <property type="gene ID" value="AVESA.00010b.r2.1AG0011760"/>
</dbReference>